<evidence type="ECO:0000256" key="7">
    <source>
        <dbReference type="SAM" id="SignalP"/>
    </source>
</evidence>
<comment type="similarity">
    <text evidence="2 6">Belongs to the class-A beta-lactamase family.</text>
</comment>
<evidence type="ECO:0000256" key="6">
    <source>
        <dbReference type="RuleBase" id="RU361140"/>
    </source>
</evidence>
<dbReference type="Proteomes" id="UP000636110">
    <property type="component" value="Unassembled WGS sequence"/>
</dbReference>
<dbReference type="InterPro" id="IPR023650">
    <property type="entry name" value="Beta-lactam_class-A_AS"/>
</dbReference>
<dbReference type="InterPro" id="IPR000871">
    <property type="entry name" value="Beta-lactam_class-A"/>
</dbReference>
<dbReference type="InterPro" id="IPR045155">
    <property type="entry name" value="Beta-lactam_cat"/>
</dbReference>
<evidence type="ECO:0000256" key="5">
    <source>
        <dbReference type="ARBA" id="ARBA00023251"/>
    </source>
</evidence>
<dbReference type="EC" id="3.5.2.6" evidence="3 6"/>
<dbReference type="PROSITE" id="PS00146">
    <property type="entry name" value="BETA_LACTAMASE_A"/>
    <property type="match status" value="1"/>
</dbReference>
<evidence type="ECO:0000313" key="9">
    <source>
        <dbReference type="EMBL" id="MBB2148008.1"/>
    </source>
</evidence>
<dbReference type="EMBL" id="WNXC01000001">
    <property type="protein sequence ID" value="MBB2148008.1"/>
    <property type="molecule type" value="Genomic_DNA"/>
</dbReference>
<keyword evidence="7" id="KW-0732">Signal</keyword>
<dbReference type="Gene3D" id="3.40.710.10">
    <property type="entry name" value="DD-peptidase/beta-lactamase superfamily"/>
    <property type="match status" value="1"/>
</dbReference>
<evidence type="ECO:0000256" key="2">
    <source>
        <dbReference type="ARBA" id="ARBA00009009"/>
    </source>
</evidence>
<accession>A0ABR6ERX4</accession>
<reference evidence="9 10" key="1">
    <citation type="submission" date="2019-11" db="EMBL/GenBank/DDBJ databases">
        <title>Description of Pedobacter sp. LMG 31462T.</title>
        <authorList>
            <person name="Carlier A."/>
            <person name="Qi S."/>
            <person name="Vandamme P."/>
        </authorList>
    </citation>
    <scope>NUCLEOTIDE SEQUENCE [LARGE SCALE GENOMIC DNA]</scope>
    <source>
        <strain evidence="9 10">LMG 31462</strain>
    </source>
</reference>
<keyword evidence="5 6" id="KW-0046">Antibiotic resistance</keyword>
<evidence type="ECO:0000259" key="8">
    <source>
        <dbReference type="Pfam" id="PF13354"/>
    </source>
</evidence>
<gene>
    <name evidence="9" type="primary">bla</name>
    <name evidence="9" type="ORF">GM920_03685</name>
</gene>
<dbReference type="PRINTS" id="PR00118">
    <property type="entry name" value="BLACTAMASEA"/>
</dbReference>
<evidence type="ECO:0000256" key="3">
    <source>
        <dbReference type="ARBA" id="ARBA00012865"/>
    </source>
</evidence>
<dbReference type="NCBIfam" id="NF012099">
    <property type="entry name" value="SubclassA2"/>
    <property type="match status" value="1"/>
</dbReference>
<feature type="signal peptide" evidence="7">
    <location>
        <begin position="1"/>
        <end position="17"/>
    </location>
</feature>
<sequence>MYLSCLILLSVSFYSMAQKKQLRDQIKQVLAHKKADVGVSVYGIESKDTLSFNGDKHYPMQSVFKFHIAMAVLNQVDKGRFSLSQKIHIKKSDLLPNTWSPIREAHPNGEVDLPLSEIIKYTVALSDNNGCDILMRLLGGPKPINDYIHSLGVKDVSIKANEEEMHKEWNVQFSNWSTPKAITDLLVKFYTKNLLSKDSFNFLWTTMVETTTGVNRLKGQLPKGTIVGHKTGTSDTNKQGITAAINDMGIVRLPNGKHYAIAVFVCNTKENEATNDKIISDISKLVWDYFYKKSK</sequence>
<dbReference type="InterPro" id="IPR012338">
    <property type="entry name" value="Beta-lactam/transpept-like"/>
</dbReference>
<feature type="domain" description="Beta-lactamase class A catalytic" evidence="8">
    <location>
        <begin position="39"/>
        <end position="265"/>
    </location>
</feature>
<keyword evidence="10" id="KW-1185">Reference proteome</keyword>
<keyword evidence="4 6" id="KW-0378">Hydrolase</keyword>
<comment type="caution">
    <text evidence="9">The sequence shown here is derived from an EMBL/GenBank/DDBJ whole genome shotgun (WGS) entry which is preliminary data.</text>
</comment>
<proteinExistence type="inferred from homology"/>
<evidence type="ECO:0000256" key="4">
    <source>
        <dbReference type="ARBA" id="ARBA00022801"/>
    </source>
</evidence>
<evidence type="ECO:0000313" key="10">
    <source>
        <dbReference type="Proteomes" id="UP000636110"/>
    </source>
</evidence>
<dbReference type="NCBIfam" id="NF033103">
    <property type="entry name" value="bla_class_A"/>
    <property type="match status" value="1"/>
</dbReference>
<dbReference type="PANTHER" id="PTHR35333">
    <property type="entry name" value="BETA-LACTAMASE"/>
    <property type="match status" value="1"/>
</dbReference>
<dbReference type="PANTHER" id="PTHR35333:SF3">
    <property type="entry name" value="BETA-LACTAMASE-TYPE TRANSPEPTIDASE FOLD CONTAINING PROTEIN"/>
    <property type="match status" value="1"/>
</dbReference>
<comment type="catalytic activity">
    <reaction evidence="1 6">
        <text>a beta-lactam + H2O = a substituted beta-amino acid</text>
        <dbReference type="Rhea" id="RHEA:20401"/>
        <dbReference type="ChEBI" id="CHEBI:15377"/>
        <dbReference type="ChEBI" id="CHEBI:35627"/>
        <dbReference type="ChEBI" id="CHEBI:140347"/>
        <dbReference type="EC" id="3.5.2.6"/>
    </reaction>
</comment>
<dbReference type="SUPFAM" id="SSF56601">
    <property type="entry name" value="beta-lactamase/transpeptidase-like"/>
    <property type="match status" value="1"/>
</dbReference>
<organism evidence="9 10">
    <name type="scientific">Pedobacter gandavensis</name>
    <dbReference type="NCBI Taxonomy" id="2679963"/>
    <lineage>
        <taxon>Bacteria</taxon>
        <taxon>Pseudomonadati</taxon>
        <taxon>Bacteroidota</taxon>
        <taxon>Sphingobacteriia</taxon>
        <taxon>Sphingobacteriales</taxon>
        <taxon>Sphingobacteriaceae</taxon>
        <taxon>Pedobacter</taxon>
    </lineage>
</organism>
<feature type="chain" id="PRO_5047169500" description="Beta-lactamase" evidence="7">
    <location>
        <begin position="18"/>
        <end position="295"/>
    </location>
</feature>
<protein>
    <recommendedName>
        <fullName evidence="3 6">Beta-lactamase</fullName>
        <ecNumber evidence="3 6">3.5.2.6</ecNumber>
    </recommendedName>
</protein>
<evidence type="ECO:0000256" key="1">
    <source>
        <dbReference type="ARBA" id="ARBA00001526"/>
    </source>
</evidence>
<dbReference type="Pfam" id="PF13354">
    <property type="entry name" value="Beta-lactamase2"/>
    <property type="match status" value="1"/>
</dbReference>
<name>A0ABR6ERX4_9SPHI</name>